<evidence type="ECO:0000313" key="3">
    <source>
        <dbReference type="Proteomes" id="UP000675940"/>
    </source>
</evidence>
<keyword evidence="1" id="KW-0732">Signal</keyword>
<feature type="signal peptide" evidence="1">
    <location>
        <begin position="1"/>
        <end position="19"/>
    </location>
</feature>
<sequence length="189" mass="20334">MRFSLLTAGFCLASSMAFAAEPDSAMQSFLDTQIMPWVETPMLIDAITAQNANTAGYDAAQIDALDQQWRAEVGAGASDLVDGVLMNSAAEFLRQQVEKSDGTMTEIFLMDAHGLNVAASQPTSDYWQGDEDKFQKTYDVGAHAVHFSEIEFDESSQTYQAQISLTLTDPATGAPIGAMTVGINAESLM</sequence>
<dbReference type="RefSeq" id="WP_209360885.1">
    <property type="nucleotide sequence ID" value="NZ_JAGISH010000005.1"/>
</dbReference>
<dbReference type="EMBL" id="JAGISH010000005">
    <property type="protein sequence ID" value="MBP0482943.1"/>
    <property type="molecule type" value="Genomic_DNA"/>
</dbReference>
<dbReference type="Proteomes" id="UP000675940">
    <property type="component" value="Unassembled WGS sequence"/>
</dbReference>
<protein>
    <submittedName>
        <fullName evidence="2">Uncharacterized protein</fullName>
    </submittedName>
</protein>
<accession>A0A940S0D2</accession>
<name>A0A940S0D2_9RHOB</name>
<keyword evidence="3" id="KW-1185">Reference proteome</keyword>
<comment type="caution">
    <text evidence="2">The sequence shown here is derived from an EMBL/GenBank/DDBJ whole genome shotgun (WGS) entry which is preliminary data.</text>
</comment>
<evidence type="ECO:0000313" key="2">
    <source>
        <dbReference type="EMBL" id="MBP0482943.1"/>
    </source>
</evidence>
<organism evidence="2 3">
    <name type="scientific">Sagittula salina</name>
    <dbReference type="NCBI Taxonomy" id="2820268"/>
    <lineage>
        <taxon>Bacteria</taxon>
        <taxon>Pseudomonadati</taxon>
        <taxon>Pseudomonadota</taxon>
        <taxon>Alphaproteobacteria</taxon>
        <taxon>Rhodobacterales</taxon>
        <taxon>Roseobacteraceae</taxon>
        <taxon>Sagittula</taxon>
    </lineage>
</organism>
<dbReference type="AlphaFoldDB" id="A0A940S0D2"/>
<reference evidence="2" key="1">
    <citation type="submission" date="2021-03" db="EMBL/GenBank/DDBJ databases">
        <title>Sagittula salina sp. nov. strain M10.9X isolated from the marine waste.</title>
        <authorList>
            <person name="Satari L."/>
            <person name="Molina-Menor E."/>
            <person name="Vidal-Verdu A."/>
            <person name="Pascual J."/>
            <person name="Pereto J."/>
            <person name="Porcar M."/>
        </authorList>
    </citation>
    <scope>NUCLEOTIDE SEQUENCE</scope>
    <source>
        <strain evidence="2">M10.9X</strain>
    </source>
</reference>
<proteinExistence type="predicted"/>
<evidence type="ECO:0000256" key="1">
    <source>
        <dbReference type="SAM" id="SignalP"/>
    </source>
</evidence>
<gene>
    <name evidence="2" type="ORF">J5474_10625</name>
</gene>
<feature type="chain" id="PRO_5036922778" evidence="1">
    <location>
        <begin position="20"/>
        <end position="189"/>
    </location>
</feature>